<dbReference type="NCBIfam" id="TIGR01352">
    <property type="entry name" value="tonB_Cterm"/>
    <property type="match status" value="1"/>
</dbReference>
<dbReference type="Gene3D" id="3.30.1150.10">
    <property type="match status" value="1"/>
</dbReference>
<dbReference type="GO" id="GO:0031992">
    <property type="term" value="F:energy transducer activity"/>
    <property type="evidence" value="ECO:0007669"/>
    <property type="project" value="TreeGrafter"/>
</dbReference>
<dbReference type="InterPro" id="IPR006260">
    <property type="entry name" value="TonB/TolA_C"/>
</dbReference>
<keyword evidence="9" id="KW-0472">Membrane</keyword>
<keyword evidence="5" id="KW-0997">Cell inner membrane</keyword>
<dbReference type="Proteomes" id="UP000316093">
    <property type="component" value="Chromosome"/>
</dbReference>
<evidence type="ECO:0000256" key="2">
    <source>
        <dbReference type="ARBA" id="ARBA00006555"/>
    </source>
</evidence>
<evidence type="ECO:0000256" key="9">
    <source>
        <dbReference type="ARBA" id="ARBA00023136"/>
    </source>
</evidence>
<evidence type="ECO:0000256" key="4">
    <source>
        <dbReference type="ARBA" id="ARBA00022475"/>
    </source>
</evidence>
<feature type="chain" id="PRO_5021438439" evidence="10">
    <location>
        <begin position="21"/>
        <end position="97"/>
    </location>
</feature>
<evidence type="ECO:0000256" key="5">
    <source>
        <dbReference type="ARBA" id="ARBA00022519"/>
    </source>
</evidence>
<evidence type="ECO:0000256" key="3">
    <source>
        <dbReference type="ARBA" id="ARBA00022448"/>
    </source>
</evidence>
<dbReference type="Pfam" id="PF03544">
    <property type="entry name" value="TonB_C"/>
    <property type="match status" value="1"/>
</dbReference>
<dbReference type="EMBL" id="CP041046">
    <property type="protein sequence ID" value="QDE39729.1"/>
    <property type="molecule type" value="Genomic_DNA"/>
</dbReference>
<organism evidence="12 13">
    <name type="scientific">Luteibacter pinisoli</name>
    <dbReference type="NCBI Taxonomy" id="2589080"/>
    <lineage>
        <taxon>Bacteria</taxon>
        <taxon>Pseudomonadati</taxon>
        <taxon>Pseudomonadota</taxon>
        <taxon>Gammaproteobacteria</taxon>
        <taxon>Lysobacterales</taxon>
        <taxon>Rhodanobacteraceae</taxon>
        <taxon>Luteibacter</taxon>
    </lineage>
</organism>
<dbReference type="PROSITE" id="PS52015">
    <property type="entry name" value="TONB_CTD"/>
    <property type="match status" value="1"/>
</dbReference>
<protein>
    <submittedName>
        <fullName evidence="12">Energy transducer TonB</fullName>
    </submittedName>
</protein>
<feature type="signal peptide" evidence="10">
    <location>
        <begin position="1"/>
        <end position="20"/>
    </location>
</feature>
<keyword evidence="10" id="KW-0732">Signal</keyword>
<evidence type="ECO:0000313" key="13">
    <source>
        <dbReference type="Proteomes" id="UP000316093"/>
    </source>
</evidence>
<keyword evidence="13" id="KW-1185">Reference proteome</keyword>
<dbReference type="InterPro" id="IPR037682">
    <property type="entry name" value="TonB_C"/>
</dbReference>
<keyword evidence="4" id="KW-1003">Cell membrane</keyword>
<sequence>MTWKLAIALLGLSAASTVDAASVVRNTVLVDVDVDTSGHATHTAVVTSSGSKDIDARAIVAVEKWHFNPPMVRGKPVAAHVRVPVVFESDAAPNPST</sequence>
<dbReference type="GO" id="GO:0098797">
    <property type="term" value="C:plasma membrane protein complex"/>
    <property type="evidence" value="ECO:0007669"/>
    <property type="project" value="TreeGrafter"/>
</dbReference>
<gene>
    <name evidence="12" type="ORF">FIV34_11195</name>
</gene>
<comment type="similarity">
    <text evidence="2">Belongs to the TonB family.</text>
</comment>
<feature type="domain" description="TonB C-terminal" evidence="11">
    <location>
        <begin position="1"/>
        <end position="96"/>
    </location>
</feature>
<evidence type="ECO:0000259" key="11">
    <source>
        <dbReference type="PROSITE" id="PS52015"/>
    </source>
</evidence>
<proteinExistence type="inferred from homology"/>
<keyword evidence="7" id="KW-0653">Protein transport</keyword>
<keyword evidence="3" id="KW-0813">Transport</keyword>
<keyword evidence="6" id="KW-0812">Transmembrane</keyword>
<comment type="subcellular location">
    <subcellularLocation>
        <location evidence="1">Cell inner membrane</location>
        <topology evidence="1">Single-pass membrane protein</topology>
        <orientation evidence="1">Periplasmic side</orientation>
    </subcellularLocation>
</comment>
<dbReference type="KEGG" id="lpy:FIV34_11195"/>
<evidence type="ECO:0000256" key="7">
    <source>
        <dbReference type="ARBA" id="ARBA00022927"/>
    </source>
</evidence>
<dbReference type="GO" id="GO:0055085">
    <property type="term" value="P:transmembrane transport"/>
    <property type="evidence" value="ECO:0007669"/>
    <property type="project" value="InterPro"/>
</dbReference>
<keyword evidence="8" id="KW-1133">Transmembrane helix</keyword>
<evidence type="ECO:0000256" key="8">
    <source>
        <dbReference type="ARBA" id="ARBA00022989"/>
    </source>
</evidence>
<dbReference type="SUPFAM" id="SSF74653">
    <property type="entry name" value="TolA/TonB C-terminal domain"/>
    <property type="match status" value="1"/>
</dbReference>
<dbReference type="InterPro" id="IPR051045">
    <property type="entry name" value="TonB-dependent_transducer"/>
</dbReference>
<dbReference type="GO" id="GO:0015031">
    <property type="term" value="P:protein transport"/>
    <property type="evidence" value="ECO:0007669"/>
    <property type="project" value="UniProtKB-KW"/>
</dbReference>
<dbReference type="AlphaFoldDB" id="A0A4Y5Z596"/>
<name>A0A4Y5Z596_9GAMM</name>
<dbReference type="PANTHER" id="PTHR33446">
    <property type="entry name" value="PROTEIN TONB-RELATED"/>
    <property type="match status" value="1"/>
</dbReference>
<dbReference type="OrthoDB" id="9792439at2"/>
<dbReference type="RefSeq" id="WP_139982729.1">
    <property type="nucleotide sequence ID" value="NZ_CP041046.1"/>
</dbReference>
<dbReference type="PANTHER" id="PTHR33446:SF2">
    <property type="entry name" value="PROTEIN TONB"/>
    <property type="match status" value="1"/>
</dbReference>
<evidence type="ECO:0000256" key="1">
    <source>
        <dbReference type="ARBA" id="ARBA00004383"/>
    </source>
</evidence>
<reference evidence="12 13" key="1">
    <citation type="submission" date="2019-06" db="EMBL/GenBank/DDBJ databases">
        <title>A complete genome sequence for Luteibacter pinisoli MAH-14.</title>
        <authorList>
            <person name="Baltrus D.A."/>
        </authorList>
    </citation>
    <scope>NUCLEOTIDE SEQUENCE [LARGE SCALE GENOMIC DNA]</scope>
    <source>
        <strain evidence="12 13">MAH-14</strain>
    </source>
</reference>
<evidence type="ECO:0000256" key="6">
    <source>
        <dbReference type="ARBA" id="ARBA00022692"/>
    </source>
</evidence>
<evidence type="ECO:0000313" key="12">
    <source>
        <dbReference type="EMBL" id="QDE39729.1"/>
    </source>
</evidence>
<accession>A0A4Y5Z596</accession>
<evidence type="ECO:0000256" key="10">
    <source>
        <dbReference type="SAM" id="SignalP"/>
    </source>
</evidence>